<evidence type="ECO:0000313" key="2">
    <source>
        <dbReference type="Proteomes" id="UP000054564"/>
    </source>
</evidence>
<name>A0A0L0V0L4_9BASI</name>
<reference evidence="2" key="1">
    <citation type="submission" date="2014-03" db="EMBL/GenBank/DDBJ databases">
        <title>The Genome Sequence of Puccinia striiformis f. sp. tritici PST-78.</title>
        <authorList>
            <consortium name="The Broad Institute Genome Sequencing Platform"/>
            <person name="Cuomo C."/>
            <person name="Hulbert S."/>
            <person name="Chen X."/>
            <person name="Walker B."/>
            <person name="Young S.K."/>
            <person name="Zeng Q."/>
            <person name="Gargeya S."/>
            <person name="Fitzgerald M."/>
            <person name="Haas B."/>
            <person name="Abouelleil A."/>
            <person name="Alvarado L."/>
            <person name="Arachchi H.M."/>
            <person name="Berlin A.M."/>
            <person name="Chapman S.B."/>
            <person name="Goldberg J."/>
            <person name="Griggs A."/>
            <person name="Gujja S."/>
            <person name="Hansen M."/>
            <person name="Howarth C."/>
            <person name="Imamovic A."/>
            <person name="Larimer J."/>
            <person name="McCowan C."/>
            <person name="Montmayeur A."/>
            <person name="Murphy C."/>
            <person name="Neiman D."/>
            <person name="Pearson M."/>
            <person name="Priest M."/>
            <person name="Roberts A."/>
            <person name="Saif S."/>
            <person name="Shea T."/>
            <person name="Sisk P."/>
            <person name="Sykes S."/>
            <person name="Wortman J."/>
            <person name="Nusbaum C."/>
            <person name="Birren B."/>
        </authorList>
    </citation>
    <scope>NUCLEOTIDE SEQUENCE [LARGE SCALE GENOMIC DNA]</scope>
    <source>
        <strain evidence="2">race PST-78</strain>
    </source>
</reference>
<proteinExistence type="predicted"/>
<dbReference type="Proteomes" id="UP000054564">
    <property type="component" value="Unassembled WGS sequence"/>
</dbReference>
<dbReference type="EMBL" id="AJIL01000155">
    <property type="protein sequence ID" value="KNE92726.1"/>
    <property type="molecule type" value="Genomic_DNA"/>
</dbReference>
<sequence length="224" mass="24375">MLLCYQGSIKTGRRLGFRFARGPIHNERAVATSACREASPTSRRSWSLSVKPSDKLYSSSEGFTDELEELQLVRKLHQQAAGAGACWKASPTGCSFSSSLVKPSDELEKLQLVGKLRQQAGGATACRKALPTSCSYFSSSEGFTDELEKLQLVGKAFQRALAPTACGQSFPTSWSFFSLHAGSQEVPPNFGGSGRTPSVISDKEMGVFATHKFQRVNAENRVRR</sequence>
<comment type="caution">
    <text evidence="1">The sequence shown here is derived from an EMBL/GenBank/DDBJ whole genome shotgun (WGS) entry which is preliminary data.</text>
</comment>
<accession>A0A0L0V0L4</accession>
<dbReference type="AlphaFoldDB" id="A0A0L0V0L4"/>
<protein>
    <submittedName>
        <fullName evidence="1">Uncharacterized protein</fullName>
    </submittedName>
</protein>
<evidence type="ECO:0000313" key="1">
    <source>
        <dbReference type="EMBL" id="KNE92726.1"/>
    </source>
</evidence>
<gene>
    <name evidence="1" type="ORF">PSTG_13856</name>
</gene>
<organism evidence="1 2">
    <name type="scientific">Puccinia striiformis f. sp. tritici PST-78</name>
    <dbReference type="NCBI Taxonomy" id="1165861"/>
    <lineage>
        <taxon>Eukaryota</taxon>
        <taxon>Fungi</taxon>
        <taxon>Dikarya</taxon>
        <taxon>Basidiomycota</taxon>
        <taxon>Pucciniomycotina</taxon>
        <taxon>Pucciniomycetes</taxon>
        <taxon>Pucciniales</taxon>
        <taxon>Pucciniaceae</taxon>
        <taxon>Puccinia</taxon>
    </lineage>
</organism>
<keyword evidence="2" id="KW-1185">Reference proteome</keyword>